<protein>
    <recommendedName>
        <fullName evidence="1">DUF6705 domain-containing protein</fullName>
    </recommendedName>
</protein>
<organism evidence="2 3">
    <name type="scientific">Chryseobacterium urinae</name>
    <dbReference type="NCBI Taxonomy" id="3058400"/>
    <lineage>
        <taxon>Bacteria</taxon>
        <taxon>Pseudomonadati</taxon>
        <taxon>Bacteroidota</taxon>
        <taxon>Flavobacteriia</taxon>
        <taxon>Flavobacteriales</taxon>
        <taxon>Weeksellaceae</taxon>
        <taxon>Chryseobacterium group</taxon>
        <taxon>Chryseobacterium</taxon>
    </lineage>
</organism>
<dbReference type="PROSITE" id="PS51257">
    <property type="entry name" value="PROKAR_LIPOPROTEIN"/>
    <property type="match status" value="1"/>
</dbReference>
<sequence length="186" mass="21348">MKNTLALITFTLIISCNAQIYPLRTYSIVPSNSYIKDLNSELLSYEGMWTANWNGKVFFIELKKVKKYFTHLDNNPYYMDVLIGKFKVTDSNGQVLFDNTSIPDNNAKVVGGKIFSPTSTKYSLRYIDPEICGMNGLIMINFTDSTKTKLNWKFSDMTDIITVDCQYYNTNPFPQPLPKNIILTKQ</sequence>
<dbReference type="Proteomes" id="UP001168128">
    <property type="component" value="Unassembled WGS sequence"/>
</dbReference>
<gene>
    <name evidence="2" type="ORF">QWT87_03230</name>
</gene>
<comment type="caution">
    <text evidence="2">The sequence shown here is derived from an EMBL/GenBank/DDBJ whole genome shotgun (WGS) entry which is preliminary data.</text>
</comment>
<feature type="domain" description="DUF6705" evidence="1">
    <location>
        <begin position="1"/>
        <end position="186"/>
    </location>
</feature>
<dbReference type="EMBL" id="JAULSJ010000003">
    <property type="protein sequence ID" value="MDO3423888.1"/>
    <property type="molecule type" value="Genomic_DNA"/>
</dbReference>
<dbReference type="RefSeq" id="WP_302713554.1">
    <property type="nucleotide sequence ID" value="NZ_JAULSJ010000003.1"/>
</dbReference>
<evidence type="ECO:0000313" key="3">
    <source>
        <dbReference type="Proteomes" id="UP001168128"/>
    </source>
</evidence>
<name>A0ABT8TYQ0_9FLAO</name>
<accession>A0ABT8TYQ0</accession>
<reference evidence="2" key="1">
    <citation type="submission" date="2023-07" db="EMBL/GenBank/DDBJ databases">
        <title>AMR profile of multidrug- resistance Chryseobacterium gambrini related strain.</title>
        <authorList>
            <person name="Kirdat K."/>
            <person name="Bhatt A."/>
            <person name="Kuyare S."/>
            <person name="Yadav A."/>
        </authorList>
    </citation>
    <scope>NUCLEOTIDE SEQUENCE</scope>
    <source>
        <strain evidence="2">APV-1</strain>
    </source>
</reference>
<evidence type="ECO:0000313" key="2">
    <source>
        <dbReference type="EMBL" id="MDO3423888.1"/>
    </source>
</evidence>
<evidence type="ECO:0000259" key="1">
    <source>
        <dbReference type="Pfam" id="PF20448"/>
    </source>
</evidence>
<dbReference type="InterPro" id="IPR046551">
    <property type="entry name" value="DUF6705"/>
</dbReference>
<dbReference type="Pfam" id="PF20448">
    <property type="entry name" value="DUF6705"/>
    <property type="match status" value="1"/>
</dbReference>
<keyword evidence="3" id="KW-1185">Reference proteome</keyword>
<proteinExistence type="predicted"/>